<dbReference type="Proteomes" id="UP001152797">
    <property type="component" value="Unassembled WGS sequence"/>
</dbReference>
<organism evidence="1">
    <name type="scientific">Cladocopium goreaui</name>
    <dbReference type="NCBI Taxonomy" id="2562237"/>
    <lineage>
        <taxon>Eukaryota</taxon>
        <taxon>Sar</taxon>
        <taxon>Alveolata</taxon>
        <taxon>Dinophyceae</taxon>
        <taxon>Suessiales</taxon>
        <taxon>Symbiodiniaceae</taxon>
        <taxon>Cladocopium</taxon>
    </lineage>
</organism>
<dbReference type="EMBL" id="CAMXCT030000002">
    <property type="protein sequence ID" value="CAL4759566.1"/>
    <property type="molecule type" value="Genomic_DNA"/>
</dbReference>
<name>A0A9P1BFA9_9DINO</name>
<protein>
    <submittedName>
        <fullName evidence="1">Uncharacterized protein</fullName>
    </submittedName>
</protein>
<dbReference type="AlphaFoldDB" id="A0A9P1BFA9"/>
<proteinExistence type="predicted"/>
<comment type="caution">
    <text evidence="1">The sequence shown here is derived from an EMBL/GenBank/DDBJ whole genome shotgun (WGS) entry which is preliminary data.</text>
</comment>
<reference evidence="1" key="1">
    <citation type="submission" date="2022-10" db="EMBL/GenBank/DDBJ databases">
        <authorList>
            <person name="Chen Y."/>
            <person name="Dougan E. K."/>
            <person name="Chan C."/>
            <person name="Rhodes N."/>
            <person name="Thang M."/>
        </authorList>
    </citation>
    <scope>NUCLEOTIDE SEQUENCE</scope>
</reference>
<dbReference type="EMBL" id="CAMXCT010000002">
    <property type="protein sequence ID" value="CAI3972254.1"/>
    <property type="molecule type" value="Genomic_DNA"/>
</dbReference>
<reference evidence="2" key="2">
    <citation type="submission" date="2024-04" db="EMBL/GenBank/DDBJ databases">
        <authorList>
            <person name="Chen Y."/>
            <person name="Shah S."/>
            <person name="Dougan E. K."/>
            <person name="Thang M."/>
            <person name="Chan C."/>
        </authorList>
    </citation>
    <scope>NUCLEOTIDE SEQUENCE [LARGE SCALE GENOMIC DNA]</scope>
</reference>
<sequence length="186" mass="21139">MVVELFLKPSKTSPSMLRPRRSKVPCLQWELFAPSQSLEAVVFGSGRYNEGGSTFSGVDLGWNASDWSLTEDSDPLFVVASYSAPRSELPRLRDIGRRHYERIREKEQRGSLHYQWSFSHGEDGEILFTATELYRDFRGFDDHLKICEDLFSECDGSRSLLGVDVLLGCEFSVVKSCELEKRSDLG</sequence>
<evidence type="ECO:0000313" key="1">
    <source>
        <dbReference type="EMBL" id="CAI3972254.1"/>
    </source>
</evidence>
<evidence type="ECO:0000313" key="3">
    <source>
        <dbReference type="Proteomes" id="UP001152797"/>
    </source>
</evidence>
<gene>
    <name evidence="1" type="ORF">C1SCF055_LOCUS844</name>
</gene>
<evidence type="ECO:0000313" key="2">
    <source>
        <dbReference type="EMBL" id="CAL1125629.1"/>
    </source>
</evidence>
<keyword evidence="3" id="KW-1185">Reference proteome</keyword>
<accession>A0A9P1BFA9</accession>
<dbReference type="EMBL" id="CAMXCT020000002">
    <property type="protein sequence ID" value="CAL1125629.1"/>
    <property type="molecule type" value="Genomic_DNA"/>
</dbReference>